<dbReference type="InterPro" id="IPR002889">
    <property type="entry name" value="WSC_carb-bd"/>
</dbReference>
<proteinExistence type="predicted"/>
<dbReference type="OrthoDB" id="2537459at2759"/>
<dbReference type="AlphaFoldDB" id="A0A9P7N3J7"/>
<feature type="signal peptide" evidence="3">
    <location>
        <begin position="1"/>
        <end position="21"/>
    </location>
</feature>
<keyword evidence="2" id="KW-1133">Transmembrane helix</keyword>
<reference evidence="5" key="1">
    <citation type="journal article" date="2020" name="bioRxiv">
        <title>Whole genome comparisons of ergot fungi reveals the divergence and evolution of species within the genus Claviceps are the result of varying mechanisms driving genome evolution and host range expansion.</title>
        <authorList>
            <person name="Wyka S.A."/>
            <person name="Mondo S.J."/>
            <person name="Liu M."/>
            <person name="Dettman J."/>
            <person name="Nalam V."/>
            <person name="Broders K.D."/>
        </authorList>
    </citation>
    <scope>NUCLEOTIDE SEQUENCE</scope>
    <source>
        <strain evidence="5">CCC 602</strain>
    </source>
</reference>
<keyword evidence="2" id="KW-0812">Transmembrane</keyword>
<feature type="compositionally biased region" description="Low complexity" evidence="1">
    <location>
        <begin position="138"/>
        <end position="147"/>
    </location>
</feature>
<dbReference type="Pfam" id="PF01822">
    <property type="entry name" value="WSC"/>
    <property type="match status" value="1"/>
</dbReference>
<name>A0A9P7N3J7_9HYPO</name>
<gene>
    <name evidence="5" type="ORF">E4U43_005348</name>
</gene>
<evidence type="ECO:0000256" key="3">
    <source>
        <dbReference type="SAM" id="SignalP"/>
    </source>
</evidence>
<evidence type="ECO:0000256" key="2">
    <source>
        <dbReference type="SAM" id="Phobius"/>
    </source>
</evidence>
<keyword evidence="2" id="KW-0472">Membrane</keyword>
<dbReference type="Proteomes" id="UP000748025">
    <property type="component" value="Unassembled WGS sequence"/>
</dbReference>
<feature type="domain" description="WSC" evidence="4">
    <location>
        <begin position="23"/>
        <end position="109"/>
    </location>
</feature>
<accession>A0A9P7N3J7</accession>
<feature type="chain" id="PRO_5040326963" description="WSC domain-containing protein" evidence="3">
    <location>
        <begin position="22"/>
        <end position="316"/>
    </location>
</feature>
<evidence type="ECO:0000259" key="4">
    <source>
        <dbReference type="PROSITE" id="PS51212"/>
    </source>
</evidence>
<dbReference type="PROSITE" id="PS51212">
    <property type="entry name" value="WSC"/>
    <property type="match status" value="1"/>
</dbReference>
<evidence type="ECO:0000256" key="1">
    <source>
        <dbReference type="SAM" id="MobiDB-lite"/>
    </source>
</evidence>
<dbReference type="SMART" id="SM00321">
    <property type="entry name" value="WSC"/>
    <property type="match status" value="1"/>
</dbReference>
<dbReference type="EMBL" id="SRPW01003509">
    <property type="protein sequence ID" value="KAG5986793.1"/>
    <property type="molecule type" value="Genomic_DNA"/>
</dbReference>
<protein>
    <recommendedName>
        <fullName evidence="4">WSC domain-containing protein</fullName>
    </recommendedName>
</protein>
<feature type="region of interest" description="Disordered" evidence="1">
    <location>
        <begin position="118"/>
        <end position="163"/>
    </location>
</feature>
<keyword evidence="6" id="KW-1185">Reference proteome</keyword>
<feature type="transmembrane region" description="Helical" evidence="2">
    <location>
        <begin position="210"/>
        <end position="234"/>
    </location>
</feature>
<evidence type="ECO:0000313" key="5">
    <source>
        <dbReference type="EMBL" id="KAG5986793.1"/>
    </source>
</evidence>
<feature type="region of interest" description="Disordered" evidence="1">
    <location>
        <begin position="180"/>
        <end position="203"/>
    </location>
</feature>
<evidence type="ECO:0000313" key="6">
    <source>
        <dbReference type="Proteomes" id="UP000748025"/>
    </source>
</evidence>
<sequence>MASSRVLSGCLYGILLARAAAQASQAQLCASVNTASSDPTPNTYQSVGACSTTCTAQFAYAVLQNNLCWCSNYGPDASTQRTGSCRLPCPGYPADVCGGAGGLYSYVLVNAALVRGTKGGDASDSGGQNPPPSKNARPSSSSHQQEQQPPPPPPSSTTTSGLTQTTTLDGVIQTVTVTPTDVASSPDNSLNNSNNNNNNPVQQSSVSTSAIVGIVIGCVSAVILAIAGTACLILSKKRTRHENGEIINDVAGARARGASSSTISNSSTAGIIKNPFMDGSMAGGVYGQRDRAGSIETILPPKEQCLRIVNPDPPEK</sequence>
<comment type="caution">
    <text evidence="5">The sequence shown here is derived from an EMBL/GenBank/DDBJ whole genome shotgun (WGS) entry which is preliminary data.</text>
</comment>
<organism evidence="5 6">
    <name type="scientific">Claviceps pusilla</name>
    <dbReference type="NCBI Taxonomy" id="123648"/>
    <lineage>
        <taxon>Eukaryota</taxon>
        <taxon>Fungi</taxon>
        <taxon>Dikarya</taxon>
        <taxon>Ascomycota</taxon>
        <taxon>Pezizomycotina</taxon>
        <taxon>Sordariomycetes</taxon>
        <taxon>Hypocreomycetidae</taxon>
        <taxon>Hypocreales</taxon>
        <taxon>Clavicipitaceae</taxon>
        <taxon>Claviceps</taxon>
    </lineage>
</organism>
<feature type="compositionally biased region" description="Low complexity" evidence="1">
    <location>
        <begin position="184"/>
        <end position="203"/>
    </location>
</feature>
<keyword evidence="3" id="KW-0732">Signal</keyword>